<evidence type="ECO:0000259" key="1">
    <source>
        <dbReference type="Pfam" id="PF07727"/>
    </source>
</evidence>
<dbReference type="EMBL" id="BQNB010015682">
    <property type="protein sequence ID" value="GJT42867.1"/>
    <property type="molecule type" value="Genomic_DNA"/>
</dbReference>
<name>A0ABQ5DUJ1_9ASTR</name>
<dbReference type="Proteomes" id="UP001151760">
    <property type="component" value="Unassembled WGS sequence"/>
</dbReference>
<feature type="domain" description="Reverse transcriptase Ty1/copia-type" evidence="1">
    <location>
        <begin position="1"/>
        <end position="45"/>
    </location>
</feature>
<protein>
    <submittedName>
        <fullName evidence="2">Retrovirus-related pol polyprotein from transposon TNT 1-94</fullName>
    </submittedName>
</protein>
<organism evidence="2 3">
    <name type="scientific">Tanacetum coccineum</name>
    <dbReference type="NCBI Taxonomy" id="301880"/>
    <lineage>
        <taxon>Eukaryota</taxon>
        <taxon>Viridiplantae</taxon>
        <taxon>Streptophyta</taxon>
        <taxon>Embryophyta</taxon>
        <taxon>Tracheophyta</taxon>
        <taxon>Spermatophyta</taxon>
        <taxon>Magnoliopsida</taxon>
        <taxon>eudicotyledons</taxon>
        <taxon>Gunneridae</taxon>
        <taxon>Pentapetalae</taxon>
        <taxon>asterids</taxon>
        <taxon>campanulids</taxon>
        <taxon>Asterales</taxon>
        <taxon>Asteraceae</taxon>
        <taxon>Asteroideae</taxon>
        <taxon>Anthemideae</taxon>
        <taxon>Anthemidinae</taxon>
        <taxon>Tanacetum</taxon>
    </lineage>
</organism>
<comment type="caution">
    <text evidence="2">The sequence shown here is derived from an EMBL/GenBank/DDBJ whole genome shotgun (WGS) entry which is preliminary data.</text>
</comment>
<reference evidence="2" key="1">
    <citation type="journal article" date="2022" name="Int. J. Mol. Sci.">
        <title>Draft Genome of Tanacetum Coccineum: Genomic Comparison of Closely Related Tanacetum-Family Plants.</title>
        <authorList>
            <person name="Yamashiro T."/>
            <person name="Shiraishi A."/>
            <person name="Nakayama K."/>
            <person name="Satake H."/>
        </authorList>
    </citation>
    <scope>NUCLEOTIDE SEQUENCE</scope>
</reference>
<sequence>MDVKTTFLNGILHEEVYVSQPDRFVVQDNPNYVYKLKKALYGAKAGSMGLKEGKDILLVQIYVDDIIFASADPALYQLADIFTKVLGQERLEFLINKLGMRSMSPKTLKRLREEAKE</sequence>
<proteinExistence type="predicted"/>
<dbReference type="Pfam" id="PF07727">
    <property type="entry name" value="RVT_2"/>
    <property type="match status" value="1"/>
</dbReference>
<accession>A0ABQ5DUJ1</accession>
<dbReference type="InterPro" id="IPR013103">
    <property type="entry name" value="RVT_2"/>
</dbReference>
<evidence type="ECO:0000313" key="2">
    <source>
        <dbReference type="EMBL" id="GJT42867.1"/>
    </source>
</evidence>
<keyword evidence="3" id="KW-1185">Reference proteome</keyword>
<gene>
    <name evidence="2" type="ORF">Tco_0951582</name>
</gene>
<reference evidence="2" key="2">
    <citation type="submission" date="2022-01" db="EMBL/GenBank/DDBJ databases">
        <authorList>
            <person name="Yamashiro T."/>
            <person name="Shiraishi A."/>
            <person name="Satake H."/>
            <person name="Nakayama K."/>
        </authorList>
    </citation>
    <scope>NUCLEOTIDE SEQUENCE</scope>
</reference>
<evidence type="ECO:0000313" key="3">
    <source>
        <dbReference type="Proteomes" id="UP001151760"/>
    </source>
</evidence>